<keyword evidence="5 9" id="KW-0479">Metal-binding</keyword>
<keyword evidence="7 9" id="KW-0862">Zinc</keyword>
<dbReference type="SMART" id="SM00184">
    <property type="entry name" value="RING"/>
    <property type="match status" value="1"/>
</dbReference>
<protein>
    <recommendedName>
        <fullName evidence="9">E3 ubiquitin-protein ligase</fullName>
        <ecNumber evidence="9">2.3.2.27</ecNumber>
    </recommendedName>
</protein>
<evidence type="ECO:0000256" key="2">
    <source>
        <dbReference type="ARBA" id="ARBA00004906"/>
    </source>
</evidence>
<accession>A0A183F5W6</accession>
<evidence type="ECO:0000256" key="3">
    <source>
        <dbReference type="ARBA" id="ARBA00009413"/>
    </source>
</evidence>
<evidence type="ECO:0000256" key="5">
    <source>
        <dbReference type="ARBA" id="ARBA00022723"/>
    </source>
</evidence>
<dbReference type="PANTHER" id="PTHR12622">
    <property type="entry name" value="DELTEX-RELATED"/>
    <property type="match status" value="1"/>
</dbReference>
<keyword evidence="9" id="KW-0963">Cytoplasm</keyword>
<dbReference type="UniPathway" id="UPA00143"/>
<dbReference type="EC" id="2.3.2.27" evidence="9"/>
<dbReference type="InterPro" id="IPR001841">
    <property type="entry name" value="Znf_RING"/>
</dbReference>
<accession>A0A3P7TDC5</accession>
<dbReference type="Gene3D" id="3.30.390.130">
    <property type="match status" value="1"/>
</dbReference>
<dbReference type="EMBL" id="UZAH01001762">
    <property type="protein sequence ID" value="VDO19950.1"/>
    <property type="molecule type" value="Genomic_DNA"/>
</dbReference>
<evidence type="ECO:0000256" key="4">
    <source>
        <dbReference type="ARBA" id="ARBA00022679"/>
    </source>
</evidence>
<comment type="subcellular location">
    <subcellularLocation>
        <location evidence="9">Cytoplasm</location>
    </subcellularLocation>
</comment>
<evidence type="ECO:0000313" key="13">
    <source>
        <dbReference type="WBParaSite" id="HPBE_0000155801-mRNA-1"/>
    </source>
</evidence>
<comment type="catalytic activity">
    <reaction evidence="1 9">
        <text>S-ubiquitinyl-[E2 ubiquitin-conjugating enzyme]-L-cysteine + [acceptor protein]-L-lysine = [E2 ubiquitin-conjugating enzyme]-L-cysteine + N(6)-ubiquitinyl-[acceptor protein]-L-lysine.</text>
        <dbReference type="EC" id="2.3.2.27"/>
    </reaction>
</comment>
<dbReference type="Proteomes" id="UP000050761">
    <property type="component" value="Unassembled WGS sequence"/>
</dbReference>
<keyword evidence="12" id="KW-1185">Reference proteome</keyword>
<dbReference type="CDD" id="cd16448">
    <property type="entry name" value="RING-H2"/>
    <property type="match status" value="1"/>
</dbReference>
<dbReference type="GO" id="GO:0008270">
    <property type="term" value="F:zinc ion binding"/>
    <property type="evidence" value="ECO:0007669"/>
    <property type="project" value="UniProtKB-KW"/>
</dbReference>
<dbReference type="GO" id="GO:0061630">
    <property type="term" value="F:ubiquitin protein ligase activity"/>
    <property type="evidence" value="ECO:0007669"/>
    <property type="project" value="UniProtKB-UniRule"/>
</dbReference>
<dbReference type="OrthoDB" id="527344at2759"/>
<keyword evidence="6 8" id="KW-0863">Zinc-finger</keyword>
<dbReference type="AlphaFoldDB" id="A0A183F5W6"/>
<dbReference type="InterPro" id="IPR039399">
    <property type="entry name" value="Deltex_C_sf"/>
</dbReference>
<dbReference type="Pfam" id="PF18102">
    <property type="entry name" value="DTC"/>
    <property type="match status" value="1"/>
</dbReference>
<dbReference type="GO" id="GO:0007219">
    <property type="term" value="P:Notch signaling pathway"/>
    <property type="evidence" value="ECO:0007669"/>
    <property type="project" value="InterPro"/>
</dbReference>
<sequence length="241" mass="26723">MDGLRFPGAIGNSIHATCAVACSVLFKTAATGTLGSVKVVEFVDIKEEVERQFVRELQSKFASTQSDTAVATGSSDGIWKYAKPAEKIQEDDCVICLSALDESKEVCELPCSHQYHVGCFSNYLDSASSKKCCAMCCKYFDLPLGNQPEEARMHVHKDYSLKLPGHEDSEFTYQIIYTVPSGLQDASHIRPGKPFTGTRRVAYVPGSADGSKVLRLLKFAFDRRLIFTGRFKPRRQLFEAI</sequence>
<dbReference type="GO" id="GO:0005737">
    <property type="term" value="C:cytoplasm"/>
    <property type="evidence" value="ECO:0007669"/>
    <property type="project" value="UniProtKB-SubCell"/>
</dbReference>
<dbReference type="Pfam" id="PF17123">
    <property type="entry name" value="zf-RING_11"/>
    <property type="match status" value="1"/>
</dbReference>
<comment type="similarity">
    <text evidence="3 9">Belongs to the Deltex family.</text>
</comment>
<dbReference type="Gene3D" id="3.30.40.10">
    <property type="entry name" value="Zinc/RING finger domain, C3HC4 (zinc finger)"/>
    <property type="match status" value="1"/>
</dbReference>
<dbReference type="PROSITE" id="PS50089">
    <property type="entry name" value="ZF_RING_2"/>
    <property type="match status" value="1"/>
</dbReference>
<dbReference type="GO" id="GO:0016567">
    <property type="term" value="P:protein ubiquitination"/>
    <property type="evidence" value="ECO:0007669"/>
    <property type="project" value="UniProtKB-UniRule"/>
</dbReference>
<evidence type="ECO:0000313" key="11">
    <source>
        <dbReference type="EMBL" id="VDO19950.1"/>
    </source>
</evidence>
<evidence type="ECO:0000313" key="12">
    <source>
        <dbReference type="Proteomes" id="UP000050761"/>
    </source>
</evidence>
<gene>
    <name evidence="11" type="ORF">HPBE_LOCUS1559</name>
</gene>
<dbReference type="WBParaSite" id="HPBE_0000155801-mRNA-1">
    <property type="protein sequence ID" value="HPBE_0000155801-mRNA-1"/>
    <property type="gene ID" value="HPBE_0000155801"/>
</dbReference>
<reference evidence="13" key="2">
    <citation type="submission" date="2019-09" db="UniProtKB">
        <authorList>
            <consortium name="WormBaseParasite"/>
        </authorList>
    </citation>
    <scope>IDENTIFICATION</scope>
</reference>
<keyword evidence="4 9" id="KW-0808">Transferase</keyword>
<proteinExistence type="inferred from homology"/>
<evidence type="ECO:0000256" key="9">
    <source>
        <dbReference type="RuleBase" id="RU367105"/>
    </source>
</evidence>
<dbReference type="SUPFAM" id="SSF57850">
    <property type="entry name" value="RING/U-box"/>
    <property type="match status" value="1"/>
</dbReference>
<evidence type="ECO:0000256" key="1">
    <source>
        <dbReference type="ARBA" id="ARBA00000900"/>
    </source>
</evidence>
<organism evidence="12 13">
    <name type="scientific">Heligmosomoides polygyrus</name>
    <name type="common">Parasitic roundworm</name>
    <dbReference type="NCBI Taxonomy" id="6339"/>
    <lineage>
        <taxon>Eukaryota</taxon>
        <taxon>Metazoa</taxon>
        <taxon>Ecdysozoa</taxon>
        <taxon>Nematoda</taxon>
        <taxon>Chromadorea</taxon>
        <taxon>Rhabditida</taxon>
        <taxon>Rhabditina</taxon>
        <taxon>Rhabditomorpha</taxon>
        <taxon>Strongyloidea</taxon>
        <taxon>Heligmosomidae</taxon>
        <taxon>Heligmosomoides</taxon>
    </lineage>
</organism>
<evidence type="ECO:0000256" key="6">
    <source>
        <dbReference type="ARBA" id="ARBA00022771"/>
    </source>
</evidence>
<dbReference type="InterPro" id="IPR039396">
    <property type="entry name" value="Deltex_C"/>
</dbReference>
<evidence type="ECO:0000256" key="7">
    <source>
        <dbReference type="ARBA" id="ARBA00022833"/>
    </source>
</evidence>
<dbReference type="InterPro" id="IPR013083">
    <property type="entry name" value="Znf_RING/FYVE/PHD"/>
</dbReference>
<dbReference type="InterPro" id="IPR039398">
    <property type="entry name" value="Deltex_fam"/>
</dbReference>
<reference evidence="11 12" key="1">
    <citation type="submission" date="2018-11" db="EMBL/GenBank/DDBJ databases">
        <authorList>
            <consortium name="Pathogen Informatics"/>
        </authorList>
    </citation>
    <scope>NUCLEOTIDE SEQUENCE [LARGE SCALE GENOMIC DNA]</scope>
</reference>
<evidence type="ECO:0000256" key="8">
    <source>
        <dbReference type="PROSITE-ProRule" id="PRU00175"/>
    </source>
</evidence>
<comment type="pathway">
    <text evidence="2 9">Protein modification; protein ubiquitination.</text>
</comment>
<feature type="domain" description="RING-type" evidence="10">
    <location>
        <begin position="93"/>
        <end position="136"/>
    </location>
</feature>
<name>A0A183F5W6_HELPZ</name>
<evidence type="ECO:0000259" key="10">
    <source>
        <dbReference type="PROSITE" id="PS50089"/>
    </source>
</evidence>